<dbReference type="Proteomes" id="UP000265520">
    <property type="component" value="Unassembled WGS sequence"/>
</dbReference>
<comment type="caution">
    <text evidence="1">The sequence shown here is derived from an EMBL/GenBank/DDBJ whole genome shotgun (WGS) entry which is preliminary data.</text>
</comment>
<keyword evidence="2" id="KW-1185">Reference proteome</keyword>
<sequence>KITVRSLAIAIGSGLEPLDARTDLRTRLDGPVDRILVVKTK</sequence>
<reference evidence="1 2" key="1">
    <citation type="journal article" date="2018" name="Front. Plant Sci.">
        <title>Red Clover (Trifolium pratense) and Zigzag Clover (T. medium) - A Picture of Genomic Similarities and Differences.</title>
        <authorList>
            <person name="Dluhosova J."/>
            <person name="Istvanek J."/>
            <person name="Nedelnik J."/>
            <person name="Repkova J."/>
        </authorList>
    </citation>
    <scope>NUCLEOTIDE SEQUENCE [LARGE SCALE GENOMIC DNA]</scope>
    <source>
        <strain evidence="2">cv. 10/8</strain>
        <tissue evidence="1">Leaf</tissue>
    </source>
</reference>
<evidence type="ECO:0000313" key="1">
    <source>
        <dbReference type="EMBL" id="MCI60324.1"/>
    </source>
</evidence>
<dbReference type="AlphaFoldDB" id="A0A392TI99"/>
<organism evidence="1 2">
    <name type="scientific">Trifolium medium</name>
    <dbReference type="NCBI Taxonomy" id="97028"/>
    <lineage>
        <taxon>Eukaryota</taxon>
        <taxon>Viridiplantae</taxon>
        <taxon>Streptophyta</taxon>
        <taxon>Embryophyta</taxon>
        <taxon>Tracheophyta</taxon>
        <taxon>Spermatophyta</taxon>
        <taxon>Magnoliopsida</taxon>
        <taxon>eudicotyledons</taxon>
        <taxon>Gunneridae</taxon>
        <taxon>Pentapetalae</taxon>
        <taxon>rosids</taxon>
        <taxon>fabids</taxon>
        <taxon>Fabales</taxon>
        <taxon>Fabaceae</taxon>
        <taxon>Papilionoideae</taxon>
        <taxon>50 kb inversion clade</taxon>
        <taxon>NPAAA clade</taxon>
        <taxon>Hologalegina</taxon>
        <taxon>IRL clade</taxon>
        <taxon>Trifolieae</taxon>
        <taxon>Trifolium</taxon>
    </lineage>
</organism>
<accession>A0A392TI99</accession>
<name>A0A392TI99_9FABA</name>
<protein>
    <submittedName>
        <fullName evidence="1">Uncharacterized protein</fullName>
    </submittedName>
</protein>
<feature type="non-terminal residue" evidence="1">
    <location>
        <position position="1"/>
    </location>
</feature>
<evidence type="ECO:0000313" key="2">
    <source>
        <dbReference type="Proteomes" id="UP000265520"/>
    </source>
</evidence>
<dbReference type="EMBL" id="LXQA010579386">
    <property type="protein sequence ID" value="MCI60324.1"/>
    <property type="molecule type" value="Genomic_DNA"/>
</dbReference>
<proteinExistence type="predicted"/>